<dbReference type="Proteomes" id="UP001497512">
    <property type="component" value="Chromosome 11"/>
</dbReference>
<organism evidence="1 2">
    <name type="scientific">Sphagnum troendelagicum</name>
    <dbReference type="NCBI Taxonomy" id="128251"/>
    <lineage>
        <taxon>Eukaryota</taxon>
        <taxon>Viridiplantae</taxon>
        <taxon>Streptophyta</taxon>
        <taxon>Embryophyta</taxon>
        <taxon>Bryophyta</taxon>
        <taxon>Sphagnophytina</taxon>
        <taxon>Sphagnopsida</taxon>
        <taxon>Sphagnales</taxon>
        <taxon>Sphagnaceae</taxon>
        <taxon>Sphagnum</taxon>
    </lineage>
</organism>
<evidence type="ECO:0000313" key="2">
    <source>
        <dbReference type="Proteomes" id="UP001497512"/>
    </source>
</evidence>
<accession>A0ABP0TIM7</accession>
<protein>
    <submittedName>
        <fullName evidence="1">Uncharacterized protein</fullName>
    </submittedName>
</protein>
<keyword evidence="2" id="KW-1185">Reference proteome</keyword>
<sequence>MAESDSMIWGRPFLLGTVGELFQWCLRKQPRAKSSSNLFWKRRRSSAVRRASSYLHMSRPDFARFADSCIDERNENAAHFQTVDELVDAIEHCRDLLARYPLLQA</sequence>
<proteinExistence type="predicted"/>
<dbReference type="EMBL" id="OZ019903">
    <property type="protein sequence ID" value="CAK9197580.1"/>
    <property type="molecule type" value="Genomic_DNA"/>
</dbReference>
<name>A0ABP0TIM7_9BRYO</name>
<reference evidence="1" key="1">
    <citation type="submission" date="2024-02" db="EMBL/GenBank/DDBJ databases">
        <authorList>
            <consortium name="ELIXIR-Norway"/>
            <consortium name="Elixir Norway"/>
        </authorList>
    </citation>
    <scope>NUCLEOTIDE SEQUENCE</scope>
</reference>
<gene>
    <name evidence="1" type="ORF">CSSPTR1EN2_LOCUS4045</name>
</gene>
<evidence type="ECO:0000313" key="1">
    <source>
        <dbReference type="EMBL" id="CAK9197580.1"/>
    </source>
</evidence>